<dbReference type="OrthoDB" id="9792240at2"/>
<evidence type="ECO:0000256" key="1">
    <source>
        <dbReference type="ARBA" id="ARBA00022527"/>
    </source>
</evidence>
<dbReference type="InterPro" id="IPR050267">
    <property type="entry name" value="Anti-sigma-factor_SerPK"/>
</dbReference>
<dbReference type="PANTHER" id="PTHR35526:SF6">
    <property type="entry name" value="SLR1861 PROTEIN"/>
    <property type="match status" value="1"/>
</dbReference>
<evidence type="ECO:0000259" key="2">
    <source>
        <dbReference type="Pfam" id="PF13581"/>
    </source>
</evidence>
<proteinExistence type="predicted"/>
<dbReference type="Gene3D" id="3.30.565.10">
    <property type="entry name" value="Histidine kinase-like ATPase, C-terminal domain"/>
    <property type="match status" value="1"/>
</dbReference>
<dbReference type="eggNOG" id="COG2172">
    <property type="taxonomic scope" value="Bacteria"/>
</dbReference>
<keyword evidence="3" id="KW-0418">Kinase</keyword>
<dbReference type="InterPro" id="IPR003594">
    <property type="entry name" value="HATPase_dom"/>
</dbReference>
<gene>
    <name evidence="3" type="ORF">DesfrDRAFT_4053</name>
</gene>
<dbReference type="Proteomes" id="UP000006250">
    <property type="component" value="Unassembled WGS sequence"/>
</dbReference>
<comment type="caution">
    <text evidence="3">The sequence shown here is derived from an EMBL/GenBank/DDBJ whole genome shotgun (WGS) entry which is preliminary data.</text>
</comment>
<protein>
    <submittedName>
        <fullName evidence="3">Putative anti-sigma regulatory factor, serine/threonine protein kinase</fullName>
    </submittedName>
</protein>
<name>E1K2F3_SOLFR</name>
<evidence type="ECO:0000313" key="4">
    <source>
        <dbReference type="Proteomes" id="UP000006250"/>
    </source>
</evidence>
<organism evidence="3 4">
    <name type="scientific">Solidesulfovibrio fructosivorans JJ]</name>
    <dbReference type="NCBI Taxonomy" id="596151"/>
    <lineage>
        <taxon>Bacteria</taxon>
        <taxon>Pseudomonadati</taxon>
        <taxon>Thermodesulfobacteriota</taxon>
        <taxon>Desulfovibrionia</taxon>
        <taxon>Desulfovibrionales</taxon>
        <taxon>Desulfovibrionaceae</taxon>
        <taxon>Solidesulfovibrio</taxon>
    </lineage>
</organism>
<keyword evidence="1 3" id="KW-0723">Serine/threonine-protein kinase</keyword>
<reference evidence="3 4" key="1">
    <citation type="submission" date="2010-08" db="EMBL/GenBank/DDBJ databases">
        <title>The draft genome of Desulfovibrio fructosovorans JJ.</title>
        <authorList>
            <consortium name="US DOE Joint Genome Institute (JGI-PGF)"/>
            <person name="Lucas S."/>
            <person name="Copeland A."/>
            <person name="Lapidus A."/>
            <person name="Cheng J.-F."/>
            <person name="Bruce D."/>
            <person name="Goodwin L."/>
            <person name="Pitluck S."/>
            <person name="Land M.L."/>
            <person name="Hauser L."/>
            <person name="Chang Y.-J."/>
            <person name="Jeffries C."/>
            <person name="Wall J.D."/>
            <person name="Stahl D.A."/>
            <person name="Arkin A.P."/>
            <person name="Dehal P."/>
            <person name="Stolyar S.M."/>
            <person name="Hazen T.C."/>
            <person name="Woyke T.J."/>
        </authorList>
    </citation>
    <scope>NUCLEOTIDE SEQUENCE [LARGE SCALE GENOMIC DNA]</scope>
    <source>
        <strain evidence="3 4">JJ</strain>
    </source>
</reference>
<accession>E1K2F3</accession>
<dbReference type="SUPFAM" id="SSF55874">
    <property type="entry name" value="ATPase domain of HSP90 chaperone/DNA topoisomerase II/histidine kinase"/>
    <property type="match status" value="1"/>
</dbReference>
<sequence>MHSGFSLRLHNRLLELDRIGDAVEAFGEAHALSAKLRYQLRLVLDELLTNIISYGYADDGEHFITVGMGLDGARLRFVLEDDARPFDPLTAAAPDTTAAADRRPIGGLGIHLVRTIMDRVAYERVGGKNRLILEKDVN</sequence>
<dbReference type="PANTHER" id="PTHR35526">
    <property type="entry name" value="ANTI-SIGMA-F FACTOR RSBW-RELATED"/>
    <property type="match status" value="1"/>
</dbReference>
<dbReference type="CDD" id="cd16936">
    <property type="entry name" value="HATPase_RsbW-like"/>
    <property type="match status" value="1"/>
</dbReference>
<dbReference type="GO" id="GO:0004674">
    <property type="term" value="F:protein serine/threonine kinase activity"/>
    <property type="evidence" value="ECO:0007669"/>
    <property type="project" value="UniProtKB-KW"/>
</dbReference>
<dbReference type="Pfam" id="PF13581">
    <property type="entry name" value="HATPase_c_2"/>
    <property type="match status" value="1"/>
</dbReference>
<dbReference type="STRING" id="596151.DesfrDRAFT_4053"/>
<dbReference type="EMBL" id="AECZ01000056">
    <property type="protein sequence ID" value="EFL49210.1"/>
    <property type="molecule type" value="Genomic_DNA"/>
</dbReference>
<feature type="domain" description="Histidine kinase/HSP90-like ATPase" evidence="2">
    <location>
        <begin position="15"/>
        <end position="134"/>
    </location>
</feature>
<dbReference type="AlphaFoldDB" id="E1K2F3"/>
<keyword evidence="4" id="KW-1185">Reference proteome</keyword>
<dbReference type="InterPro" id="IPR036890">
    <property type="entry name" value="HATPase_C_sf"/>
</dbReference>
<keyword evidence="3" id="KW-0808">Transferase</keyword>
<evidence type="ECO:0000313" key="3">
    <source>
        <dbReference type="EMBL" id="EFL49210.1"/>
    </source>
</evidence>